<dbReference type="PANTHER" id="PTHR24299">
    <property type="entry name" value="CYTOCHROME P450 FAMILY 1"/>
    <property type="match status" value="1"/>
</dbReference>
<protein>
    <recommendedName>
        <fullName evidence="4">Cytochrome P450</fullName>
    </recommendedName>
</protein>
<comment type="caution">
    <text evidence="2">The sequence shown here is derived from an EMBL/GenBank/DDBJ whole genome shotgun (WGS) entry which is preliminary data.</text>
</comment>
<keyword evidence="1" id="KW-0472">Membrane</keyword>
<reference evidence="2 3" key="1">
    <citation type="submission" date="2019-11" db="EMBL/GenBank/DDBJ databases">
        <title>Whole genome sequence of Oryza granulata.</title>
        <authorList>
            <person name="Li W."/>
        </authorList>
    </citation>
    <scope>NUCLEOTIDE SEQUENCE [LARGE SCALE GENOMIC DNA]</scope>
    <source>
        <strain evidence="3">cv. Menghai</strain>
        <tissue evidence="2">Leaf</tissue>
    </source>
</reference>
<dbReference type="OrthoDB" id="686267at2759"/>
<evidence type="ECO:0000313" key="3">
    <source>
        <dbReference type="Proteomes" id="UP000479710"/>
    </source>
</evidence>
<dbReference type="EMBL" id="SPHZ02000007">
    <property type="protein sequence ID" value="KAF0906462.1"/>
    <property type="molecule type" value="Genomic_DNA"/>
</dbReference>
<name>A0A6G1D296_9ORYZ</name>
<dbReference type="GO" id="GO:0004497">
    <property type="term" value="F:monooxygenase activity"/>
    <property type="evidence" value="ECO:0007669"/>
    <property type="project" value="InterPro"/>
</dbReference>
<keyword evidence="1" id="KW-0812">Transmembrane</keyword>
<feature type="transmembrane region" description="Helical" evidence="1">
    <location>
        <begin position="6"/>
        <end position="24"/>
    </location>
</feature>
<evidence type="ECO:0000256" key="1">
    <source>
        <dbReference type="SAM" id="Phobius"/>
    </source>
</evidence>
<keyword evidence="1" id="KW-1133">Transmembrane helix</keyword>
<dbReference type="Pfam" id="PF00067">
    <property type="entry name" value="p450"/>
    <property type="match status" value="1"/>
</dbReference>
<dbReference type="InterPro" id="IPR001128">
    <property type="entry name" value="Cyt_P450"/>
</dbReference>
<dbReference type="Proteomes" id="UP000479710">
    <property type="component" value="Unassembled WGS sequence"/>
</dbReference>
<dbReference type="SUPFAM" id="SSF48264">
    <property type="entry name" value="Cytochrome P450"/>
    <property type="match status" value="1"/>
</dbReference>
<dbReference type="PANTHER" id="PTHR24299:SF46">
    <property type="entry name" value="CYTOCHROME P450"/>
    <property type="match status" value="1"/>
</dbReference>
<accession>A0A6G1D296</accession>
<gene>
    <name evidence="2" type="ORF">E2562_011456</name>
</gene>
<evidence type="ECO:0000313" key="2">
    <source>
        <dbReference type="EMBL" id="KAF0906462.1"/>
    </source>
</evidence>
<dbReference type="GO" id="GO:0016705">
    <property type="term" value="F:oxidoreductase activity, acting on paired donors, with incorporation or reduction of molecular oxygen"/>
    <property type="evidence" value="ECO:0007669"/>
    <property type="project" value="InterPro"/>
</dbReference>
<dbReference type="Gene3D" id="1.10.630.10">
    <property type="entry name" value="Cytochrome P450"/>
    <property type="match status" value="1"/>
</dbReference>
<dbReference type="InterPro" id="IPR036396">
    <property type="entry name" value="Cyt_P450_sf"/>
</dbReference>
<sequence length="296" mass="33216">MEKSEVQLLWAALATSVVCYLTILRRYAGGKPLPPGPTPLPLIGNLLKLRGVVHHRLASLARVYGPVMTIKLGLNNAVVISSRDAAREAFTKHDRRLAARMTPDTFRACGFAERSVVFLPSSDPQWKNLRGIQGSNIFTPRGLAAVRPIREKKVRDIVDYFRAHAGKELLVRQAVHTGVLNLVSSSFFSIDIADLGSESANELRELVDEIIAAFAKPNVSDFIPFLRPLDLQGLRRWTESRFRRVFSILGDIIERRFAHNRANKEKHDDFLDALLELMETGKMDRDNVMAMSSTKT</sequence>
<dbReference type="GO" id="GO:0020037">
    <property type="term" value="F:heme binding"/>
    <property type="evidence" value="ECO:0007669"/>
    <property type="project" value="InterPro"/>
</dbReference>
<dbReference type="GO" id="GO:0005506">
    <property type="term" value="F:iron ion binding"/>
    <property type="evidence" value="ECO:0007669"/>
    <property type="project" value="InterPro"/>
</dbReference>
<dbReference type="AlphaFoldDB" id="A0A6G1D296"/>
<evidence type="ECO:0008006" key="4">
    <source>
        <dbReference type="Google" id="ProtNLM"/>
    </source>
</evidence>
<organism evidence="2 3">
    <name type="scientific">Oryza meyeriana var. granulata</name>
    <dbReference type="NCBI Taxonomy" id="110450"/>
    <lineage>
        <taxon>Eukaryota</taxon>
        <taxon>Viridiplantae</taxon>
        <taxon>Streptophyta</taxon>
        <taxon>Embryophyta</taxon>
        <taxon>Tracheophyta</taxon>
        <taxon>Spermatophyta</taxon>
        <taxon>Magnoliopsida</taxon>
        <taxon>Liliopsida</taxon>
        <taxon>Poales</taxon>
        <taxon>Poaceae</taxon>
        <taxon>BOP clade</taxon>
        <taxon>Oryzoideae</taxon>
        <taxon>Oryzeae</taxon>
        <taxon>Oryzinae</taxon>
        <taxon>Oryza</taxon>
        <taxon>Oryza meyeriana</taxon>
    </lineage>
</organism>
<keyword evidence="3" id="KW-1185">Reference proteome</keyword>
<proteinExistence type="predicted"/>